<feature type="domain" description="Mycothiol-dependent maleylpyruvate isomerase metal-binding" evidence="1">
    <location>
        <begin position="13"/>
        <end position="131"/>
    </location>
</feature>
<dbReference type="Proteomes" id="UP000199147">
    <property type="component" value="Unassembled WGS sequence"/>
</dbReference>
<dbReference type="Gene3D" id="1.20.120.450">
    <property type="entry name" value="dinb family like domain"/>
    <property type="match status" value="1"/>
</dbReference>
<evidence type="ECO:0000313" key="3">
    <source>
        <dbReference type="Proteomes" id="UP000199147"/>
    </source>
</evidence>
<dbReference type="InterPro" id="IPR034660">
    <property type="entry name" value="DinB/YfiT-like"/>
</dbReference>
<dbReference type="STRING" id="146018.BN2156_05020"/>
<protein>
    <recommendedName>
        <fullName evidence="1">Mycothiol-dependent maleylpyruvate isomerase metal-binding domain-containing protein</fullName>
    </recommendedName>
</protein>
<evidence type="ECO:0000313" key="2">
    <source>
        <dbReference type="EMBL" id="CRZ18119.1"/>
    </source>
</evidence>
<dbReference type="NCBIfam" id="TIGR03083">
    <property type="entry name" value="maleylpyruvate isomerase family mycothiol-dependent enzyme"/>
    <property type="match status" value="1"/>
</dbReference>
<dbReference type="SUPFAM" id="SSF109854">
    <property type="entry name" value="DinB/YfiT-like putative metalloenzymes"/>
    <property type="match status" value="1"/>
</dbReference>
<dbReference type="Pfam" id="PF11716">
    <property type="entry name" value="MDMPI_N"/>
    <property type="match status" value="1"/>
</dbReference>
<dbReference type="GO" id="GO:0046872">
    <property type="term" value="F:metal ion binding"/>
    <property type="evidence" value="ECO:0007669"/>
    <property type="project" value="InterPro"/>
</dbReference>
<proteinExistence type="predicted"/>
<sequence>MTLDNLLAAASDEALAFADLLESLEPAQRRSPTPCAGWTIDDLADHVAVVCFRDAEAYHRARAQITTPPGELTMANPDLPAAIRLAVRHLQAAFDQAPSQWPVIPAPFGDFPVAAALRSLILEFGVHLDDLKVATGDRNSTFSPATIEAILGFGELFLLRQAQPLESGPVTLRLTAPSKSMAITWTGTNWTPGAGAQEHRVEGSDDAIARLMLRRGEADDLVAAAIRPL</sequence>
<keyword evidence="3" id="KW-1185">Reference proteome</keyword>
<accession>A0A0H5S9W2</accession>
<evidence type="ECO:0000259" key="1">
    <source>
        <dbReference type="Pfam" id="PF11716"/>
    </source>
</evidence>
<dbReference type="RefSeq" id="WP_090517718.1">
    <property type="nucleotide sequence ID" value="NZ_CWKH01000003.1"/>
</dbReference>
<organism evidence="2 3">
    <name type="scientific">Mycolicibacterium neworleansense</name>
    <dbReference type="NCBI Taxonomy" id="146018"/>
    <lineage>
        <taxon>Bacteria</taxon>
        <taxon>Bacillati</taxon>
        <taxon>Actinomycetota</taxon>
        <taxon>Actinomycetes</taxon>
        <taxon>Mycobacteriales</taxon>
        <taxon>Mycobacteriaceae</taxon>
        <taxon>Mycolicibacterium</taxon>
    </lineage>
</organism>
<gene>
    <name evidence="2" type="ORF">BN2156_05020</name>
</gene>
<dbReference type="InterPro" id="IPR017517">
    <property type="entry name" value="Maleyloyr_isom"/>
</dbReference>
<reference evidence="3" key="1">
    <citation type="submission" date="2015-07" db="EMBL/GenBank/DDBJ databases">
        <authorList>
            <person name="Urmite Genomes"/>
        </authorList>
    </citation>
    <scope>NUCLEOTIDE SEQUENCE [LARGE SCALE GENOMIC DNA]</scope>
    <source>
        <strain evidence="3">type strain: ATCC 49404</strain>
    </source>
</reference>
<dbReference type="InterPro" id="IPR024344">
    <property type="entry name" value="MDMPI_metal-binding"/>
</dbReference>
<dbReference type="AlphaFoldDB" id="A0A0H5S9W2"/>
<dbReference type="OrthoDB" id="5185819at2"/>
<dbReference type="EMBL" id="CWKH01000003">
    <property type="protein sequence ID" value="CRZ18119.1"/>
    <property type="molecule type" value="Genomic_DNA"/>
</dbReference>
<name>A0A0H5S9W2_9MYCO</name>